<dbReference type="InterPro" id="IPR029787">
    <property type="entry name" value="Nucleotide_cyclase"/>
</dbReference>
<protein>
    <recommendedName>
        <fullName evidence="3">Guanylate cyclase domain-containing protein</fullName>
    </recommendedName>
</protein>
<keyword evidence="2" id="KW-1185">Reference proteome</keyword>
<dbReference type="Gene3D" id="3.30.70.1230">
    <property type="entry name" value="Nucleotide cyclase"/>
    <property type="match status" value="1"/>
</dbReference>
<name>A0A6I8LHA1_9PSEU</name>
<gene>
    <name evidence="1" type="ORF">AA23TX_00037</name>
</gene>
<proteinExistence type="predicted"/>
<evidence type="ECO:0008006" key="3">
    <source>
        <dbReference type="Google" id="ProtNLM"/>
    </source>
</evidence>
<dbReference type="AlphaFoldDB" id="A0A6I8LHA1"/>
<evidence type="ECO:0000313" key="1">
    <source>
        <dbReference type="EMBL" id="VVJ15010.1"/>
    </source>
</evidence>
<accession>A0A6I8LHA1</accession>
<dbReference type="Proteomes" id="UP000399805">
    <property type="component" value="Unassembled WGS sequence"/>
</dbReference>
<evidence type="ECO:0000313" key="2">
    <source>
        <dbReference type="Proteomes" id="UP000399805"/>
    </source>
</evidence>
<reference evidence="1 2" key="1">
    <citation type="submission" date="2019-09" db="EMBL/GenBank/DDBJ databases">
        <authorList>
            <person name="Leyn A S."/>
        </authorList>
    </citation>
    <scope>NUCLEOTIDE SEQUENCE [LARGE SCALE GENOMIC DNA]</scope>
    <source>
        <strain evidence="1">AA231_1</strain>
    </source>
</reference>
<dbReference type="RefSeq" id="WP_155540582.1">
    <property type="nucleotide sequence ID" value="NZ_CABVGP010000001.1"/>
</dbReference>
<dbReference type="EMBL" id="CABVGP010000001">
    <property type="protein sequence ID" value="VVJ15010.1"/>
    <property type="molecule type" value="Genomic_DNA"/>
</dbReference>
<sequence>MVEIPVEALPDEVLAQVDLVAKGAGDRSELGGERRFGGVVLRKPLLYPARPDDLPAPARRRADQGTTQLLGFLAAVELEPLRRGRTYGAVELEVTLPESCRIVAFPGGEPDVVGLHGNVFGRTVKTMDGSGLVVHVIVEAPRELLELAGQVRCSAQICRSVGKLVHIVQTETEKSAPFAERVASGRAVRLVVAADVHAYSGRDAGGTERAQDRLATVLDRASRATGSELEDRQEGGDSFMVVFPPGIDERAVLVAFYSELASGLREANVDLSADAAMRLRVGADRGLTLRGASGWVGHGPITAARLRDCRQARDVLRGDAGVPFVFAVSDCLYRDVFSERGLVPTPASFTSAEVDMPEKGFTAKAWIHAGAAS</sequence>
<organism evidence="1 2">
    <name type="scientific">Amycolatopsis camponoti</name>
    <dbReference type="NCBI Taxonomy" id="2606593"/>
    <lineage>
        <taxon>Bacteria</taxon>
        <taxon>Bacillati</taxon>
        <taxon>Actinomycetota</taxon>
        <taxon>Actinomycetes</taxon>
        <taxon>Pseudonocardiales</taxon>
        <taxon>Pseudonocardiaceae</taxon>
        <taxon>Amycolatopsis</taxon>
    </lineage>
</organism>